<evidence type="ECO:0000256" key="3">
    <source>
        <dbReference type="ARBA" id="ARBA00023002"/>
    </source>
</evidence>
<gene>
    <name evidence="4" type="ORF">HYPBUDRAFT_104819</name>
</gene>
<name>A0A1E4RMM2_9ASCO</name>
<dbReference type="Proteomes" id="UP000095085">
    <property type="component" value="Unassembled WGS sequence"/>
</dbReference>
<reference evidence="5" key="1">
    <citation type="submission" date="2016-05" db="EMBL/GenBank/DDBJ databases">
        <title>Comparative genomics of biotechnologically important yeasts.</title>
        <authorList>
            <consortium name="DOE Joint Genome Institute"/>
            <person name="Riley R."/>
            <person name="Haridas S."/>
            <person name="Wolfe K.H."/>
            <person name="Lopes M.R."/>
            <person name="Hittinger C.T."/>
            <person name="Goker M."/>
            <person name="Salamov A."/>
            <person name="Wisecaver J."/>
            <person name="Long T.M."/>
            <person name="Aerts A.L."/>
            <person name="Barry K."/>
            <person name="Choi C."/>
            <person name="Clum A."/>
            <person name="Coughlan A.Y."/>
            <person name="Deshpande S."/>
            <person name="Douglass A.P."/>
            <person name="Hanson S.J."/>
            <person name="Klenk H.-P."/>
            <person name="Labutti K."/>
            <person name="Lapidus A."/>
            <person name="Lindquist E."/>
            <person name="Lipzen A."/>
            <person name="Meier-Kolthoff J.P."/>
            <person name="Ohm R.A."/>
            <person name="Otillar R.P."/>
            <person name="Pangilinan J."/>
            <person name="Peng Y."/>
            <person name="Rokas A."/>
            <person name="Rosa C.A."/>
            <person name="Scheuner C."/>
            <person name="Sibirny A.A."/>
            <person name="Slot J.C."/>
            <person name="Stielow J.B."/>
            <person name="Sun H."/>
            <person name="Kurtzman C.P."/>
            <person name="Blackwell M."/>
            <person name="Grigoriev I.V."/>
            <person name="Jeffries T.W."/>
        </authorList>
    </citation>
    <scope>NUCLEOTIDE SEQUENCE [LARGE SCALE GENOMIC DNA]</scope>
    <source>
        <strain evidence="5">NRRL Y-1933</strain>
    </source>
</reference>
<protein>
    <submittedName>
        <fullName evidence="4">NAD(P)-binding protein</fullName>
    </submittedName>
</protein>
<proteinExistence type="inferred from homology"/>
<comment type="similarity">
    <text evidence="1">Belongs to the short-chain dehydrogenases/reductases (SDR) family.</text>
</comment>
<organism evidence="4 5">
    <name type="scientific">Hyphopichia burtonii NRRL Y-1933</name>
    <dbReference type="NCBI Taxonomy" id="984485"/>
    <lineage>
        <taxon>Eukaryota</taxon>
        <taxon>Fungi</taxon>
        <taxon>Dikarya</taxon>
        <taxon>Ascomycota</taxon>
        <taxon>Saccharomycotina</taxon>
        <taxon>Pichiomycetes</taxon>
        <taxon>Debaryomycetaceae</taxon>
        <taxon>Hyphopichia</taxon>
    </lineage>
</organism>
<keyword evidence="2" id="KW-0521">NADP</keyword>
<sequence>MAITYFITGANRGIGFEFAKQVSADSNNIVFATTRSLANATALQDLHRSNLHIIELDIGSSLEVFKESLAEPLAKFAPNGVDIIIQNAGIAKNSAKRVIDSSPEEYEEHYRVNVVGPLKVYQSLLPYWSKQANPETPKKFIFINSVVGWVNNFYPFRSSHYGASKAALNHLTRHICFDNKSSDSDCIKNSIVIAVHPGLVLTDLAKKVFEDSGIDPDSSGLPSIYPDESVRNLLEIIDNLTHEDNNTFISNDGTRTSW</sequence>
<keyword evidence="5" id="KW-1185">Reference proteome</keyword>
<evidence type="ECO:0000313" key="4">
    <source>
        <dbReference type="EMBL" id="ODV68517.1"/>
    </source>
</evidence>
<dbReference type="GO" id="GO:0016491">
    <property type="term" value="F:oxidoreductase activity"/>
    <property type="evidence" value="ECO:0007669"/>
    <property type="project" value="UniProtKB-KW"/>
</dbReference>
<dbReference type="RefSeq" id="XP_020077584.1">
    <property type="nucleotide sequence ID" value="XM_020218376.1"/>
</dbReference>
<dbReference type="OrthoDB" id="4096546at2759"/>
<dbReference type="InterPro" id="IPR051468">
    <property type="entry name" value="Fungal_SecMetab_SDRs"/>
</dbReference>
<keyword evidence="3" id="KW-0560">Oxidoreductase</keyword>
<dbReference type="InterPro" id="IPR036291">
    <property type="entry name" value="NAD(P)-bd_dom_sf"/>
</dbReference>
<dbReference type="AlphaFoldDB" id="A0A1E4RMM2"/>
<dbReference type="Pfam" id="PF00106">
    <property type="entry name" value="adh_short"/>
    <property type="match status" value="1"/>
</dbReference>
<dbReference type="SUPFAM" id="SSF51735">
    <property type="entry name" value="NAD(P)-binding Rossmann-fold domains"/>
    <property type="match status" value="1"/>
</dbReference>
<dbReference type="CDD" id="cd05325">
    <property type="entry name" value="carb_red_sniffer_like_SDR_c"/>
    <property type="match status" value="1"/>
</dbReference>
<dbReference type="EMBL" id="KV454539">
    <property type="protein sequence ID" value="ODV68517.1"/>
    <property type="molecule type" value="Genomic_DNA"/>
</dbReference>
<accession>A0A1E4RMM2</accession>
<dbReference type="Gene3D" id="3.40.50.720">
    <property type="entry name" value="NAD(P)-binding Rossmann-like Domain"/>
    <property type="match status" value="1"/>
</dbReference>
<evidence type="ECO:0000313" key="5">
    <source>
        <dbReference type="Proteomes" id="UP000095085"/>
    </source>
</evidence>
<dbReference type="PRINTS" id="PR00081">
    <property type="entry name" value="GDHRDH"/>
</dbReference>
<dbReference type="InterPro" id="IPR002347">
    <property type="entry name" value="SDR_fam"/>
</dbReference>
<evidence type="ECO:0000256" key="2">
    <source>
        <dbReference type="ARBA" id="ARBA00022857"/>
    </source>
</evidence>
<evidence type="ECO:0000256" key="1">
    <source>
        <dbReference type="ARBA" id="ARBA00006484"/>
    </source>
</evidence>
<dbReference type="GeneID" id="30992926"/>
<dbReference type="PANTHER" id="PTHR43544:SF7">
    <property type="entry name" value="NADB-LER2"/>
    <property type="match status" value="1"/>
</dbReference>
<dbReference type="GO" id="GO:0005737">
    <property type="term" value="C:cytoplasm"/>
    <property type="evidence" value="ECO:0007669"/>
    <property type="project" value="TreeGrafter"/>
</dbReference>
<dbReference type="PANTHER" id="PTHR43544">
    <property type="entry name" value="SHORT-CHAIN DEHYDROGENASE/REDUCTASE"/>
    <property type="match status" value="1"/>
</dbReference>